<accession>A0A1B7ZCA9</accession>
<feature type="transmembrane region" description="Helical" evidence="8">
    <location>
        <begin position="338"/>
        <end position="361"/>
    </location>
</feature>
<evidence type="ECO:0000256" key="3">
    <source>
        <dbReference type="ARBA" id="ARBA00022679"/>
    </source>
</evidence>
<sequence>MDSIQEMLYSLPFLTVISAIVAFVMATRFNLYPVIIYVSKTKNLMDEPEERRVHTNKVPNLGGMGLFITFSLTLLLFVPFLNNTVSDLSHLLSLLSATIILLFLGIKDDLVLMTPKKKLVIQLIAVSMVCVLQNIRITDFHGLLGIGELTSFVSVFFTIFVFILVINAVNLIDGIDGLAASISILASLGFGIAFFMANNYMMTLLSAVLIGSLFGFLKYNFSKDHKIFMGDCGSLIVGFLLAYQGIKFLNINPNVVQEYNSENSSILLLAMLSYPLFDLLRVFIVRIKLKKSPFVADSNHIHHRLLRLGLNHKQATLLLVVSNITLITITFLTNGLPINLHIIVVVVFGCLLYLLPFLSVFEEFKEENLDAELQNLKTNTYSGTKLTPNGNEQEGRVINLMRSNTKNESHTSFNNQTLAKNRSTKLKFLASDKNNSVTNDASKIQLDTNELNTK</sequence>
<dbReference type="GO" id="GO:0044038">
    <property type="term" value="P:cell wall macromolecule biosynthetic process"/>
    <property type="evidence" value="ECO:0007669"/>
    <property type="project" value="TreeGrafter"/>
</dbReference>
<dbReference type="GO" id="GO:0009103">
    <property type="term" value="P:lipopolysaccharide biosynthetic process"/>
    <property type="evidence" value="ECO:0007669"/>
    <property type="project" value="TreeGrafter"/>
</dbReference>
<keyword evidence="10" id="KW-1185">Reference proteome</keyword>
<feature type="transmembrane region" description="Helical" evidence="8">
    <location>
        <begin position="88"/>
        <end position="107"/>
    </location>
</feature>
<keyword evidence="2" id="KW-1003">Cell membrane</keyword>
<dbReference type="STRING" id="1836467.BTR34_12030"/>
<comment type="subcellular location">
    <subcellularLocation>
        <location evidence="1">Cell membrane</location>
        <topology evidence="1">Multi-pass membrane protein</topology>
    </subcellularLocation>
</comment>
<keyword evidence="4 8" id="KW-0812">Transmembrane</keyword>
<dbReference type="EMBL" id="LZFP01000007">
    <property type="protein sequence ID" value="OBR40554.1"/>
    <property type="molecule type" value="Genomic_DNA"/>
</dbReference>
<dbReference type="PANTHER" id="PTHR22926">
    <property type="entry name" value="PHOSPHO-N-ACETYLMURAMOYL-PENTAPEPTIDE-TRANSFERASE"/>
    <property type="match status" value="1"/>
</dbReference>
<evidence type="ECO:0000256" key="6">
    <source>
        <dbReference type="ARBA" id="ARBA00023136"/>
    </source>
</evidence>
<feature type="transmembrane region" description="Helical" evidence="8">
    <location>
        <begin position="203"/>
        <end position="221"/>
    </location>
</feature>
<evidence type="ECO:0000256" key="1">
    <source>
        <dbReference type="ARBA" id="ARBA00004651"/>
    </source>
</evidence>
<name>A0A1B7ZCA9_9FLAO</name>
<feature type="transmembrane region" description="Helical" evidence="8">
    <location>
        <begin position="12"/>
        <end position="38"/>
    </location>
</feature>
<evidence type="ECO:0000256" key="2">
    <source>
        <dbReference type="ARBA" id="ARBA00022475"/>
    </source>
</evidence>
<dbReference type="RefSeq" id="WP_068483775.1">
    <property type="nucleotide sequence ID" value="NZ_CP018760.1"/>
</dbReference>
<dbReference type="Proteomes" id="UP000092164">
    <property type="component" value="Unassembled WGS sequence"/>
</dbReference>
<feature type="transmembrane region" description="Helical" evidence="8">
    <location>
        <begin position="228"/>
        <end position="246"/>
    </location>
</feature>
<dbReference type="CDD" id="cd06853">
    <property type="entry name" value="GT_WecA_like"/>
    <property type="match status" value="1"/>
</dbReference>
<organism evidence="9 10">
    <name type="scientific">Maribacter hydrothermalis</name>
    <dbReference type="NCBI Taxonomy" id="1836467"/>
    <lineage>
        <taxon>Bacteria</taxon>
        <taxon>Pseudomonadati</taxon>
        <taxon>Bacteroidota</taxon>
        <taxon>Flavobacteriia</taxon>
        <taxon>Flavobacteriales</taxon>
        <taxon>Flavobacteriaceae</taxon>
        <taxon>Maribacter</taxon>
    </lineage>
</organism>
<feature type="transmembrane region" description="Helical" evidence="8">
    <location>
        <begin position="119"/>
        <end position="137"/>
    </location>
</feature>
<keyword evidence="7" id="KW-0479">Metal-binding</keyword>
<comment type="caution">
    <text evidence="9">The sequence shown here is derived from an EMBL/GenBank/DDBJ whole genome shotgun (WGS) entry which is preliminary data.</text>
</comment>
<keyword evidence="7" id="KW-0460">Magnesium</keyword>
<dbReference type="KEGG" id="mart:BTR34_12030"/>
<dbReference type="GO" id="GO:0046872">
    <property type="term" value="F:metal ion binding"/>
    <property type="evidence" value="ECO:0007669"/>
    <property type="project" value="UniProtKB-KW"/>
</dbReference>
<comment type="cofactor">
    <cofactor evidence="7">
        <name>Mg(2+)</name>
        <dbReference type="ChEBI" id="CHEBI:18420"/>
    </cofactor>
</comment>
<feature type="transmembrane region" description="Helical" evidence="8">
    <location>
        <begin position="178"/>
        <end position="197"/>
    </location>
</feature>
<feature type="transmembrane region" description="Helical" evidence="8">
    <location>
        <begin position="266"/>
        <end position="284"/>
    </location>
</feature>
<evidence type="ECO:0000256" key="5">
    <source>
        <dbReference type="ARBA" id="ARBA00022989"/>
    </source>
</evidence>
<evidence type="ECO:0000313" key="10">
    <source>
        <dbReference type="Proteomes" id="UP000092164"/>
    </source>
</evidence>
<keyword evidence="5 8" id="KW-1133">Transmembrane helix</keyword>
<dbReference type="InterPro" id="IPR018480">
    <property type="entry name" value="PNAcMuramoyl-5peptid_Trfase_CS"/>
</dbReference>
<evidence type="ECO:0000256" key="7">
    <source>
        <dbReference type="PIRSR" id="PIRSR600715-1"/>
    </source>
</evidence>
<reference evidence="10" key="1">
    <citation type="submission" date="2016-06" db="EMBL/GenBank/DDBJ databases">
        <authorList>
            <person name="Zhan P."/>
        </authorList>
    </citation>
    <scope>NUCLEOTIDE SEQUENCE [LARGE SCALE GENOMIC DNA]</scope>
    <source>
        <strain evidence="10">T28</strain>
    </source>
</reference>
<dbReference type="GO" id="GO:0016780">
    <property type="term" value="F:phosphotransferase activity, for other substituted phosphate groups"/>
    <property type="evidence" value="ECO:0007669"/>
    <property type="project" value="InterPro"/>
</dbReference>
<feature type="transmembrane region" description="Helical" evidence="8">
    <location>
        <begin position="315"/>
        <end position="332"/>
    </location>
</feature>
<evidence type="ECO:0000313" key="9">
    <source>
        <dbReference type="EMBL" id="OBR40554.1"/>
    </source>
</evidence>
<feature type="binding site" evidence="7">
    <location>
        <position position="170"/>
    </location>
    <ligand>
        <name>Mg(2+)</name>
        <dbReference type="ChEBI" id="CHEBI:18420"/>
    </ligand>
</feature>
<dbReference type="PROSITE" id="PS01348">
    <property type="entry name" value="MRAY_2"/>
    <property type="match status" value="1"/>
</dbReference>
<gene>
    <name evidence="9" type="ORF">A9200_15685</name>
</gene>
<dbReference type="PANTHER" id="PTHR22926:SF3">
    <property type="entry name" value="UNDECAPRENYL-PHOSPHATE ALPHA-N-ACETYLGLUCOSAMINYL 1-PHOSPHATE TRANSFERASE"/>
    <property type="match status" value="1"/>
</dbReference>
<evidence type="ECO:0000256" key="4">
    <source>
        <dbReference type="ARBA" id="ARBA00022692"/>
    </source>
</evidence>
<dbReference type="AlphaFoldDB" id="A0A1B7ZCA9"/>
<feature type="binding site" evidence="7">
    <location>
        <position position="231"/>
    </location>
    <ligand>
        <name>Mg(2+)</name>
        <dbReference type="ChEBI" id="CHEBI:18420"/>
    </ligand>
</feature>
<dbReference type="OrthoDB" id="9783652at2"/>
<protein>
    <recommendedName>
        <fullName evidence="11">UDP-N-acetylmuramyl pentapeptide phosphotransferase/UDP-N-acetylglucosamine-1-phosphate transferase</fullName>
    </recommendedName>
</protein>
<evidence type="ECO:0000256" key="8">
    <source>
        <dbReference type="SAM" id="Phobius"/>
    </source>
</evidence>
<proteinExistence type="predicted"/>
<dbReference type="InterPro" id="IPR000715">
    <property type="entry name" value="Glycosyl_transferase_4"/>
</dbReference>
<feature type="transmembrane region" description="Helical" evidence="8">
    <location>
        <begin position="58"/>
        <end position="82"/>
    </location>
</feature>
<dbReference type="GO" id="GO:0005886">
    <property type="term" value="C:plasma membrane"/>
    <property type="evidence" value="ECO:0007669"/>
    <property type="project" value="UniProtKB-SubCell"/>
</dbReference>
<keyword evidence="3" id="KW-0808">Transferase</keyword>
<evidence type="ECO:0008006" key="11">
    <source>
        <dbReference type="Google" id="ProtNLM"/>
    </source>
</evidence>
<feature type="transmembrane region" description="Helical" evidence="8">
    <location>
        <begin position="143"/>
        <end position="166"/>
    </location>
</feature>
<keyword evidence="6 8" id="KW-0472">Membrane</keyword>
<dbReference type="GO" id="GO:0071555">
    <property type="term" value="P:cell wall organization"/>
    <property type="evidence" value="ECO:0007669"/>
    <property type="project" value="TreeGrafter"/>
</dbReference>
<dbReference type="Pfam" id="PF00953">
    <property type="entry name" value="Glycos_transf_4"/>
    <property type="match status" value="1"/>
</dbReference>